<keyword evidence="6 7" id="KW-0472">Membrane</keyword>
<comment type="similarity">
    <text evidence="7">Belongs to the binding-protein-dependent transport system permease family.</text>
</comment>
<keyword evidence="2 7" id="KW-0813">Transport</keyword>
<feature type="transmembrane region" description="Helical" evidence="7">
    <location>
        <begin position="240"/>
        <end position="259"/>
    </location>
</feature>
<feature type="region of interest" description="Disordered" evidence="8">
    <location>
        <begin position="1"/>
        <end position="47"/>
    </location>
</feature>
<feature type="transmembrane region" description="Helical" evidence="7">
    <location>
        <begin position="52"/>
        <end position="79"/>
    </location>
</feature>
<keyword evidence="4 7" id="KW-0812">Transmembrane</keyword>
<dbReference type="InterPro" id="IPR051393">
    <property type="entry name" value="ABC_transporter_permease"/>
</dbReference>
<reference evidence="10 11" key="1">
    <citation type="submission" date="2021-02" db="EMBL/GenBank/DDBJ databases">
        <title>Streptomyces spirodelae sp. nov., isolated from duckweed.</title>
        <authorList>
            <person name="Saimee Y."/>
            <person name="Duangmal K."/>
        </authorList>
    </citation>
    <scope>NUCLEOTIDE SEQUENCE [LARGE SCALE GENOMIC DNA]</scope>
    <source>
        <strain evidence="10 11">DSM 42105</strain>
    </source>
</reference>
<name>A0ABS3XSQ1_9ACTN</name>
<evidence type="ECO:0000256" key="3">
    <source>
        <dbReference type="ARBA" id="ARBA00022475"/>
    </source>
</evidence>
<feature type="compositionally biased region" description="Gly residues" evidence="8">
    <location>
        <begin position="28"/>
        <end position="40"/>
    </location>
</feature>
<evidence type="ECO:0000256" key="7">
    <source>
        <dbReference type="RuleBase" id="RU363032"/>
    </source>
</evidence>
<gene>
    <name evidence="10" type="ORF">JW613_08890</name>
</gene>
<feature type="transmembrane region" description="Helical" evidence="7">
    <location>
        <begin position="302"/>
        <end position="324"/>
    </location>
</feature>
<dbReference type="SUPFAM" id="SSF160964">
    <property type="entry name" value="MalF N-terminal region-like"/>
    <property type="match status" value="1"/>
</dbReference>
<protein>
    <submittedName>
        <fullName evidence="10">Sugar ABC transporter permease</fullName>
    </submittedName>
</protein>
<dbReference type="InterPro" id="IPR000515">
    <property type="entry name" value="MetI-like"/>
</dbReference>
<accession>A0ABS3XSQ1</accession>
<dbReference type="PANTHER" id="PTHR30193:SF1">
    <property type="entry name" value="ABC TRANSPORTER PERMEASE PROTEIN YESP-RELATED"/>
    <property type="match status" value="1"/>
</dbReference>
<feature type="compositionally biased region" description="Low complexity" evidence="8">
    <location>
        <begin position="9"/>
        <end position="27"/>
    </location>
</feature>
<sequence>MPPTPTTSPAAAAAPGADGAGAAAGRPRAGGPGRRLGRSGGRPPRREPQGPAWIFLSPWVLGAAVLTLLPMAVSLYLSFTDYNLFDPPSWIGLRNYVQMFTEDPRLLRSVGNTLLYVLVAVPLQLALALAAAVALKSMRRGKDFYRSAFYAPSLLGASMSIALVWRALFNDGGTVDNFLSTFGVHTGGWVNRPGWALLTVALLTVWQFGAPMVIFLAGLQQIPGELYEAAAVDGAGRWRQFASITLPMLSPVLFFNLVLQTIQAFQVFTPAFAVSGGRGGPADSTLFYTLYLYDRGFTASHMGYASAMAWMLLLAIGIVTAVLFRTSRSWVFYANEEGH</sequence>
<organism evidence="10 11">
    <name type="scientific">Streptomyces smyrnaeus</name>
    <dbReference type="NCBI Taxonomy" id="1387713"/>
    <lineage>
        <taxon>Bacteria</taxon>
        <taxon>Bacillati</taxon>
        <taxon>Actinomycetota</taxon>
        <taxon>Actinomycetes</taxon>
        <taxon>Kitasatosporales</taxon>
        <taxon>Streptomycetaceae</taxon>
        <taxon>Streptomyces</taxon>
    </lineage>
</organism>
<evidence type="ECO:0000256" key="2">
    <source>
        <dbReference type="ARBA" id="ARBA00022448"/>
    </source>
</evidence>
<dbReference type="Pfam" id="PF00528">
    <property type="entry name" value="BPD_transp_1"/>
    <property type="match status" value="1"/>
</dbReference>
<dbReference type="PANTHER" id="PTHR30193">
    <property type="entry name" value="ABC TRANSPORTER PERMEASE PROTEIN"/>
    <property type="match status" value="1"/>
</dbReference>
<evidence type="ECO:0000256" key="4">
    <source>
        <dbReference type="ARBA" id="ARBA00022692"/>
    </source>
</evidence>
<dbReference type="Proteomes" id="UP000721954">
    <property type="component" value="Unassembled WGS sequence"/>
</dbReference>
<keyword evidence="3" id="KW-1003">Cell membrane</keyword>
<dbReference type="CDD" id="cd06261">
    <property type="entry name" value="TM_PBP2"/>
    <property type="match status" value="1"/>
</dbReference>
<dbReference type="GeneID" id="96258720"/>
<feature type="transmembrane region" description="Helical" evidence="7">
    <location>
        <begin position="114"/>
        <end position="135"/>
    </location>
</feature>
<keyword evidence="5 7" id="KW-1133">Transmembrane helix</keyword>
<proteinExistence type="inferred from homology"/>
<dbReference type="EMBL" id="JAFFZM010000004">
    <property type="protein sequence ID" value="MBO8198422.1"/>
    <property type="molecule type" value="Genomic_DNA"/>
</dbReference>
<comment type="caution">
    <text evidence="10">The sequence shown here is derived from an EMBL/GenBank/DDBJ whole genome shotgun (WGS) entry which is preliminary data.</text>
</comment>
<keyword evidence="11" id="KW-1185">Reference proteome</keyword>
<evidence type="ECO:0000256" key="1">
    <source>
        <dbReference type="ARBA" id="ARBA00004651"/>
    </source>
</evidence>
<dbReference type="InterPro" id="IPR035906">
    <property type="entry name" value="MetI-like_sf"/>
</dbReference>
<feature type="transmembrane region" description="Helical" evidence="7">
    <location>
        <begin position="195"/>
        <end position="219"/>
    </location>
</feature>
<evidence type="ECO:0000313" key="10">
    <source>
        <dbReference type="EMBL" id="MBO8198422.1"/>
    </source>
</evidence>
<evidence type="ECO:0000256" key="5">
    <source>
        <dbReference type="ARBA" id="ARBA00022989"/>
    </source>
</evidence>
<evidence type="ECO:0000259" key="9">
    <source>
        <dbReference type="PROSITE" id="PS50928"/>
    </source>
</evidence>
<feature type="domain" description="ABC transmembrane type-1" evidence="9">
    <location>
        <begin position="110"/>
        <end position="323"/>
    </location>
</feature>
<dbReference type="SUPFAM" id="SSF161098">
    <property type="entry name" value="MetI-like"/>
    <property type="match status" value="1"/>
</dbReference>
<evidence type="ECO:0000256" key="6">
    <source>
        <dbReference type="ARBA" id="ARBA00023136"/>
    </source>
</evidence>
<dbReference type="PROSITE" id="PS50928">
    <property type="entry name" value="ABC_TM1"/>
    <property type="match status" value="1"/>
</dbReference>
<comment type="subcellular location">
    <subcellularLocation>
        <location evidence="1 7">Cell membrane</location>
        <topology evidence="1 7">Multi-pass membrane protein</topology>
    </subcellularLocation>
</comment>
<evidence type="ECO:0000256" key="8">
    <source>
        <dbReference type="SAM" id="MobiDB-lite"/>
    </source>
</evidence>
<feature type="transmembrane region" description="Helical" evidence="7">
    <location>
        <begin position="147"/>
        <end position="168"/>
    </location>
</feature>
<dbReference type="Gene3D" id="1.10.3720.10">
    <property type="entry name" value="MetI-like"/>
    <property type="match status" value="1"/>
</dbReference>
<dbReference type="RefSeq" id="WP_209210151.1">
    <property type="nucleotide sequence ID" value="NZ_JAFFZM010000004.1"/>
</dbReference>
<evidence type="ECO:0000313" key="11">
    <source>
        <dbReference type="Proteomes" id="UP000721954"/>
    </source>
</evidence>